<dbReference type="PANTHER" id="PTHR34631:SF3">
    <property type="entry name" value="ISSOD12 TRANSPOSASE TNPA_ISSOD12"/>
    <property type="match status" value="1"/>
</dbReference>
<dbReference type="InterPro" id="IPR053520">
    <property type="entry name" value="Transposase_Tn903"/>
</dbReference>
<dbReference type="InterPro" id="IPR053172">
    <property type="entry name" value="Tn903_transposase"/>
</dbReference>
<dbReference type="Pfam" id="PF13737">
    <property type="entry name" value="DDE_Tnp_1_5"/>
    <property type="match status" value="1"/>
</dbReference>
<accession>A0A365PML2</accession>
<name>A0A365PML2_ACIJU</name>
<dbReference type="Proteomes" id="UP000253688">
    <property type="component" value="Unassembled WGS sequence"/>
</dbReference>
<proteinExistence type="predicted"/>
<sequence>MNTQSKSRYKTTNWSEYNQALRQRGAFTIWFDPQMQWSATPTGKKGRQPTYTDIAIQFALTIRNLFQLALRQTQGFIQSLFQMAHLDWNVPDFSTLSRRADKLQPLLHKSAKNPQEDLHILVDSTGIKVTGDGEWVRKKHGVNQHRQWLKLHLATDANSGEIQAVEVTTCQYGDAEMLPPLLDQIDEPIASVTTDGAYDTVNCYDAILKRQANVIIPPRSNAALWVENEIGKARNHAVQGCWDKGQKQWKRDIGYHRRSRIEAKMFALKRLGQGVSSRCFNRQVVDLQIRVDILNKFTQLGTAKTVAVA</sequence>
<dbReference type="NCBIfam" id="NF033579">
    <property type="entry name" value="transpos_IS5_2"/>
    <property type="match status" value="1"/>
</dbReference>
<evidence type="ECO:0000313" key="2">
    <source>
        <dbReference type="EMBL" id="RBA49406.1"/>
    </source>
</evidence>
<reference evidence="2 3" key="1">
    <citation type="submission" date="2018-04" db="EMBL/GenBank/DDBJ databases">
        <title>Acinetobacter junii Genome sequencing and assembly.</title>
        <authorList>
            <person name="Su J."/>
            <person name="Rensing C."/>
            <person name="Mazhar H.S."/>
        </authorList>
    </citation>
    <scope>NUCLEOTIDE SEQUENCE [LARGE SCALE GENOMIC DNA]</scope>
    <source>
        <strain evidence="2 3">SC22</strain>
    </source>
</reference>
<organism evidence="2 3">
    <name type="scientific">Acinetobacter junii</name>
    <dbReference type="NCBI Taxonomy" id="40215"/>
    <lineage>
        <taxon>Bacteria</taxon>
        <taxon>Pseudomonadati</taxon>
        <taxon>Pseudomonadota</taxon>
        <taxon>Gammaproteobacteria</taxon>
        <taxon>Moraxellales</taxon>
        <taxon>Moraxellaceae</taxon>
        <taxon>Acinetobacter</taxon>
    </lineage>
</organism>
<gene>
    <name evidence="2" type="ORF">DC346_03170</name>
</gene>
<dbReference type="RefSeq" id="WP_112986305.1">
    <property type="nucleotide sequence ID" value="NZ_CP131470.1"/>
</dbReference>
<protein>
    <submittedName>
        <fullName evidence="2">IS5 family transposase</fullName>
    </submittedName>
</protein>
<feature type="domain" description="Transposase DDE" evidence="1">
    <location>
        <begin position="23"/>
        <end position="131"/>
    </location>
</feature>
<evidence type="ECO:0000259" key="1">
    <source>
        <dbReference type="Pfam" id="PF13737"/>
    </source>
</evidence>
<dbReference type="AlphaFoldDB" id="A0A365PML2"/>
<dbReference type="InterPro" id="IPR025668">
    <property type="entry name" value="Tnp_DDE_dom"/>
</dbReference>
<dbReference type="EMBL" id="QEWH01000018">
    <property type="protein sequence ID" value="RBA49406.1"/>
    <property type="molecule type" value="Genomic_DNA"/>
</dbReference>
<comment type="caution">
    <text evidence="2">The sequence shown here is derived from an EMBL/GenBank/DDBJ whole genome shotgun (WGS) entry which is preliminary data.</text>
</comment>
<dbReference type="PANTHER" id="PTHR34631">
    <property type="match status" value="1"/>
</dbReference>
<evidence type="ECO:0000313" key="3">
    <source>
        <dbReference type="Proteomes" id="UP000253688"/>
    </source>
</evidence>